<evidence type="ECO:0000259" key="13">
    <source>
        <dbReference type="Pfam" id="PF07696"/>
    </source>
</evidence>
<dbReference type="InterPro" id="IPR003594">
    <property type="entry name" value="HATPase_dom"/>
</dbReference>
<dbReference type="Pfam" id="PF07695">
    <property type="entry name" value="7TMR-DISM_7TM"/>
    <property type="match status" value="1"/>
</dbReference>
<evidence type="ECO:0000256" key="1">
    <source>
        <dbReference type="ARBA" id="ARBA00000085"/>
    </source>
</evidence>
<dbReference type="PANTHER" id="PTHR24421">
    <property type="entry name" value="NITRATE/NITRITE SENSOR PROTEIN NARX-RELATED"/>
    <property type="match status" value="1"/>
</dbReference>
<dbReference type="Pfam" id="PF02518">
    <property type="entry name" value="HATPase_c"/>
    <property type="match status" value="1"/>
</dbReference>
<evidence type="ECO:0000259" key="11">
    <source>
        <dbReference type="Pfam" id="PF02518"/>
    </source>
</evidence>
<evidence type="ECO:0000313" key="16">
    <source>
        <dbReference type="Proteomes" id="UP001580928"/>
    </source>
</evidence>
<keyword evidence="10" id="KW-1133">Transmembrane helix</keyword>
<feature type="domain" description="7TM-DISM receptor extracellular" evidence="12">
    <location>
        <begin position="169"/>
        <end position="382"/>
    </location>
</feature>
<dbReference type="InterPro" id="IPR011712">
    <property type="entry name" value="Sig_transdc_His_kin_sub3_dim/P"/>
</dbReference>
<dbReference type="SUPFAM" id="SSF55874">
    <property type="entry name" value="ATPase domain of HSP90 chaperone/DNA topoisomerase II/histidine kinase"/>
    <property type="match status" value="1"/>
</dbReference>
<keyword evidence="6" id="KW-0418">Kinase</keyword>
<keyword evidence="16" id="KW-1185">Reference proteome</keyword>
<dbReference type="Gene3D" id="3.30.565.10">
    <property type="entry name" value="Histidine kinase-like ATPase, C-terminal domain"/>
    <property type="match status" value="1"/>
</dbReference>
<evidence type="ECO:0000256" key="9">
    <source>
        <dbReference type="SAM" id="Coils"/>
    </source>
</evidence>
<reference evidence="15 16" key="1">
    <citation type="submission" date="2024-04" db="EMBL/GenBank/DDBJ databases">
        <title>Albibacterium profundi sp. nov., isolated from sediment of the Challenger Deep of Mariana Trench.</title>
        <authorList>
            <person name="Wang Y."/>
        </authorList>
    </citation>
    <scope>NUCLEOTIDE SEQUENCE [LARGE SCALE GENOMIC DNA]</scope>
    <source>
        <strain evidence="15 16">RHL897</strain>
    </source>
</reference>
<evidence type="ECO:0000256" key="3">
    <source>
        <dbReference type="ARBA" id="ARBA00022553"/>
    </source>
</evidence>
<dbReference type="Gene3D" id="1.20.5.1930">
    <property type="match status" value="1"/>
</dbReference>
<keyword evidence="10" id="KW-0812">Transmembrane</keyword>
<feature type="transmembrane region" description="Helical" evidence="10">
    <location>
        <begin position="199"/>
        <end position="225"/>
    </location>
</feature>
<evidence type="ECO:0000256" key="7">
    <source>
        <dbReference type="ARBA" id="ARBA00022840"/>
    </source>
</evidence>
<dbReference type="EMBL" id="JBBVGT010000002">
    <property type="protein sequence ID" value="MFB5945181.1"/>
    <property type="molecule type" value="Genomic_DNA"/>
</dbReference>
<gene>
    <name evidence="15" type="ORF">WKR92_05000</name>
</gene>
<name>A0ABV5CC90_9SPHI</name>
<dbReference type="InterPro" id="IPR011622">
    <property type="entry name" value="7TMR_DISM_rcpt_extracell_dom2"/>
</dbReference>
<dbReference type="Proteomes" id="UP001580928">
    <property type="component" value="Unassembled WGS sequence"/>
</dbReference>
<feature type="transmembrane region" description="Helical" evidence="10">
    <location>
        <begin position="295"/>
        <end position="315"/>
    </location>
</feature>
<protein>
    <recommendedName>
        <fullName evidence="2">histidine kinase</fullName>
        <ecNumber evidence="2">2.7.13.3</ecNumber>
    </recommendedName>
</protein>
<comment type="catalytic activity">
    <reaction evidence="1">
        <text>ATP + protein L-histidine = ADP + protein N-phospho-L-histidine.</text>
        <dbReference type="EC" id="2.7.13.3"/>
    </reaction>
</comment>
<keyword evidence="4" id="KW-0808">Transferase</keyword>
<feature type="transmembrane region" description="Helical" evidence="10">
    <location>
        <begin position="262"/>
        <end position="283"/>
    </location>
</feature>
<organism evidence="15 16">
    <name type="scientific">Albibacterium profundi</name>
    <dbReference type="NCBI Taxonomy" id="3134906"/>
    <lineage>
        <taxon>Bacteria</taxon>
        <taxon>Pseudomonadati</taxon>
        <taxon>Bacteroidota</taxon>
        <taxon>Sphingobacteriia</taxon>
        <taxon>Sphingobacteriales</taxon>
        <taxon>Sphingobacteriaceae</taxon>
        <taxon>Albibacterium</taxon>
    </lineage>
</organism>
<keyword evidence="9" id="KW-0175">Coiled coil</keyword>
<feature type="domain" description="Histidine kinase/HSP90-like ATPase" evidence="11">
    <location>
        <begin position="523"/>
        <end position="610"/>
    </location>
</feature>
<feature type="domain" description="7TM-DISM receptor extracellular" evidence="13">
    <location>
        <begin position="25"/>
        <end position="156"/>
    </location>
</feature>
<dbReference type="EC" id="2.7.13.3" evidence="2"/>
<feature type="domain" description="Signal transduction histidine kinase subgroup 3 dimerisation and phosphoacceptor" evidence="14">
    <location>
        <begin position="415"/>
        <end position="465"/>
    </location>
</feature>
<evidence type="ECO:0000256" key="8">
    <source>
        <dbReference type="ARBA" id="ARBA00023012"/>
    </source>
</evidence>
<evidence type="ECO:0000259" key="12">
    <source>
        <dbReference type="Pfam" id="PF07695"/>
    </source>
</evidence>
<keyword evidence="8" id="KW-0902">Two-component regulatory system</keyword>
<comment type="caution">
    <text evidence="15">The sequence shown here is derived from an EMBL/GenBank/DDBJ whole genome shotgun (WGS) entry which is preliminary data.</text>
</comment>
<sequence>MQLILLSLVILLQNFVQQPIGQNEAFIFEDPSNTMNVTAIHQAFINGEFERLETRDYNPGFTKSTFWLALRLHPQEVTQNYYYVIGNPHINWINFFEVENNQARLINETGDHMPYDSRPIYSKKFAFPIQSSADTESLYFVEIDKHHESLQISQQLLTVDAYHKAQSSEQLISGIFMGMVILLVLFGVFLFATMADVLYLFYAAFILSGFLWVSTNLGLGYQLWWPDFPMFENKARPIFSCAQAVTALLFIQAFLKLKKQGYIYYINITLVYIGLAILLFFAIPVDYSQFPELVLSVLIVHNTWNLLLVVQFLFICIKESLQANRNAWFFLLAFTVLIAFSIIELLAHTGTSVFSDNYLAKHGVQTGYMITSVILTFGLVYRFNTYEKDQERLLQNINRQQQQHSEQLREIQENERNRIAEQLHNDVGSMLSVASLQLSSIKDANLPTDIQQQVNTAEDIIHQVNSQILAIGHLLVPFHLQKLGFAAAISYFCDNINHAQTINLEYKIIGFENMDRYKKPAVIDLYRIAQELLSNIVQHSSAKNAFLQIIEHESQITIVAEDNGSGIKTDSPQAKEKKLSISSKINYFNGQIDVLNKKEGGVLIYIRIPSSKLIQNEN</sequence>
<evidence type="ECO:0000256" key="6">
    <source>
        <dbReference type="ARBA" id="ARBA00022777"/>
    </source>
</evidence>
<feature type="transmembrane region" description="Helical" evidence="10">
    <location>
        <begin position="171"/>
        <end position="192"/>
    </location>
</feature>
<dbReference type="RefSeq" id="WP_375556725.1">
    <property type="nucleotide sequence ID" value="NZ_JBBVGT010000002.1"/>
</dbReference>
<dbReference type="Pfam" id="PF07730">
    <property type="entry name" value="HisKA_3"/>
    <property type="match status" value="1"/>
</dbReference>
<feature type="transmembrane region" description="Helical" evidence="10">
    <location>
        <begin position="327"/>
        <end position="347"/>
    </location>
</feature>
<dbReference type="InterPro" id="IPR011623">
    <property type="entry name" value="7TMR_DISM_rcpt_extracell_dom1"/>
</dbReference>
<evidence type="ECO:0000259" key="14">
    <source>
        <dbReference type="Pfam" id="PF07730"/>
    </source>
</evidence>
<evidence type="ECO:0000256" key="10">
    <source>
        <dbReference type="SAM" id="Phobius"/>
    </source>
</evidence>
<keyword evidence="10" id="KW-0472">Membrane</keyword>
<feature type="transmembrane region" description="Helical" evidence="10">
    <location>
        <begin position="367"/>
        <end position="384"/>
    </location>
</feature>
<evidence type="ECO:0000256" key="4">
    <source>
        <dbReference type="ARBA" id="ARBA00022679"/>
    </source>
</evidence>
<feature type="transmembrane region" description="Helical" evidence="10">
    <location>
        <begin position="237"/>
        <end position="255"/>
    </location>
</feature>
<evidence type="ECO:0000313" key="15">
    <source>
        <dbReference type="EMBL" id="MFB5945181.1"/>
    </source>
</evidence>
<proteinExistence type="predicted"/>
<dbReference type="InterPro" id="IPR036890">
    <property type="entry name" value="HATPase_C_sf"/>
</dbReference>
<dbReference type="PANTHER" id="PTHR24421:SF10">
    <property type="entry name" value="NITRATE_NITRITE SENSOR PROTEIN NARQ"/>
    <property type="match status" value="1"/>
</dbReference>
<dbReference type="Pfam" id="PF07696">
    <property type="entry name" value="7TMR-DISMED2"/>
    <property type="match status" value="1"/>
</dbReference>
<feature type="coiled-coil region" evidence="9">
    <location>
        <begin position="383"/>
        <end position="417"/>
    </location>
</feature>
<keyword evidence="7" id="KW-0067">ATP-binding</keyword>
<evidence type="ECO:0000256" key="5">
    <source>
        <dbReference type="ARBA" id="ARBA00022741"/>
    </source>
</evidence>
<evidence type="ECO:0000256" key="2">
    <source>
        <dbReference type="ARBA" id="ARBA00012438"/>
    </source>
</evidence>
<dbReference type="InterPro" id="IPR050482">
    <property type="entry name" value="Sensor_HK_TwoCompSys"/>
</dbReference>
<keyword evidence="5" id="KW-0547">Nucleotide-binding</keyword>
<keyword evidence="3" id="KW-0597">Phosphoprotein</keyword>
<dbReference type="Gene3D" id="2.60.40.2380">
    <property type="match status" value="1"/>
</dbReference>
<accession>A0ABV5CC90</accession>